<keyword evidence="1" id="KW-0472">Membrane</keyword>
<comment type="caution">
    <text evidence="2">The sequence shown here is derived from an EMBL/GenBank/DDBJ whole genome shotgun (WGS) entry which is preliminary data.</text>
</comment>
<reference evidence="2 3" key="1">
    <citation type="submission" date="2019-07" db="EMBL/GenBank/DDBJ databases">
        <title>Whole genome shotgun sequence of Lactobacillus zymae NBRC 107157.</title>
        <authorList>
            <person name="Hosoyama A."/>
            <person name="Uohara A."/>
            <person name="Ohji S."/>
            <person name="Ichikawa N."/>
        </authorList>
    </citation>
    <scope>NUCLEOTIDE SEQUENCE [LARGE SCALE GENOMIC DNA]</scope>
    <source>
        <strain evidence="2 3">NBRC 107157</strain>
    </source>
</reference>
<evidence type="ECO:0000313" key="3">
    <source>
        <dbReference type="Proteomes" id="UP000321794"/>
    </source>
</evidence>
<evidence type="ECO:0000256" key="1">
    <source>
        <dbReference type="SAM" id="Phobius"/>
    </source>
</evidence>
<keyword evidence="1" id="KW-0812">Transmembrane</keyword>
<dbReference type="EMBL" id="BJZK01000034">
    <property type="protein sequence ID" value="GEO73029.1"/>
    <property type="molecule type" value="Genomic_DNA"/>
</dbReference>
<organism evidence="2 3">
    <name type="scientific">Levilactobacillus zymae</name>
    <dbReference type="NCBI Taxonomy" id="267363"/>
    <lineage>
        <taxon>Bacteria</taxon>
        <taxon>Bacillati</taxon>
        <taxon>Bacillota</taxon>
        <taxon>Bacilli</taxon>
        <taxon>Lactobacillales</taxon>
        <taxon>Lactobacillaceae</taxon>
        <taxon>Levilactobacillus</taxon>
    </lineage>
</organism>
<feature type="transmembrane region" description="Helical" evidence="1">
    <location>
        <begin position="35"/>
        <end position="53"/>
    </location>
</feature>
<dbReference type="Proteomes" id="UP000321794">
    <property type="component" value="Unassembled WGS sequence"/>
</dbReference>
<gene>
    <name evidence="2" type="ORF">LZY01_21970</name>
</gene>
<name>A0ABQ0WYP6_9LACO</name>
<keyword evidence="3" id="KW-1185">Reference proteome</keyword>
<keyword evidence="1" id="KW-1133">Transmembrane helix</keyword>
<evidence type="ECO:0000313" key="2">
    <source>
        <dbReference type="EMBL" id="GEO73029.1"/>
    </source>
</evidence>
<proteinExistence type="predicted"/>
<dbReference type="RefSeq" id="WP_057731774.1">
    <property type="nucleotide sequence ID" value="NZ_BJZK01000034.1"/>
</dbReference>
<sequence>MRVLKLVKSVRFWVALVLLGNLRGIFQATPAQVNWWFSLVVGGGAIILLASVGHDVWLGTEHQPNHVDHQGYLH</sequence>
<protein>
    <submittedName>
        <fullName evidence="2">Uncharacterized protein</fullName>
    </submittedName>
</protein>
<accession>A0ABQ0WYP6</accession>